<dbReference type="PANTHER" id="PTHR30151:SF20">
    <property type="entry name" value="ABC TRANSPORTER PERMEASE PROTEIN HI_0355-RELATED"/>
    <property type="match status" value="1"/>
</dbReference>
<feature type="transmembrane region" description="Helical" evidence="7">
    <location>
        <begin position="7"/>
        <end position="28"/>
    </location>
</feature>
<dbReference type="RefSeq" id="WP_205291285.1">
    <property type="nucleotide sequence ID" value="NZ_CP074406.1"/>
</dbReference>
<keyword evidence="10" id="KW-1185">Reference proteome</keyword>
<dbReference type="CDD" id="cd06261">
    <property type="entry name" value="TM_PBP2"/>
    <property type="match status" value="1"/>
</dbReference>
<dbReference type="PANTHER" id="PTHR30151">
    <property type="entry name" value="ALKANE SULFONATE ABC TRANSPORTER-RELATED, MEMBRANE SUBUNIT"/>
    <property type="match status" value="1"/>
</dbReference>
<feature type="transmembrane region" description="Helical" evidence="7">
    <location>
        <begin position="122"/>
        <end position="141"/>
    </location>
</feature>
<dbReference type="Pfam" id="PF00528">
    <property type="entry name" value="BPD_transp_1"/>
    <property type="match status" value="1"/>
</dbReference>
<feature type="transmembrane region" description="Helical" evidence="7">
    <location>
        <begin position="174"/>
        <end position="196"/>
    </location>
</feature>
<gene>
    <name evidence="9" type="ORF">JK386_08750</name>
</gene>
<keyword evidence="5 7" id="KW-1133">Transmembrane helix</keyword>
<name>A0A938Y8V4_9ACTN</name>
<protein>
    <submittedName>
        <fullName evidence="9">ABC transporter permease</fullName>
    </submittedName>
</protein>
<dbReference type="PROSITE" id="PS50928">
    <property type="entry name" value="ABC_TM1"/>
    <property type="match status" value="1"/>
</dbReference>
<evidence type="ECO:0000256" key="2">
    <source>
        <dbReference type="ARBA" id="ARBA00022448"/>
    </source>
</evidence>
<feature type="transmembrane region" description="Helical" evidence="7">
    <location>
        <begin position="216"/>
        <end position="239"/>
    </location>
</feature>
<accession>A0A938Y8V4</accession>
<dbReference type="EMBL" id="JAERTX010000006">
    <property type="protein sequence ID" value="MBM9459990.1"/>
    <property type="molecule type" value="Genomic_DNA"/>
</dbReference>
<comment type="similarity">
    <text evidence="7">Belongs to the binding-protein-dependent transport system permease family.</text>
</comment>
<comment type="subcellular location">
    <subcellularLocation>
        <location evidence="1 7">Cell membrane</location>
        <topology evidence="1 7">Multi-pass membrane protein</topology>
    </subcellularLocation>
</comment>
<evidence type="ECO:0000313" key="9">
    <source>
        <dbReference type="EMBL" id="MBM9459990.1"/>
    </source>
</evidence>
<dbReference type="InterPro" id="IPR000515">
    <property type="entry name" value="MetI-like"/>
</dbReference>
<feature type="domain" description="ABC transmembrane type-1" evidence="8">
    <location>
        <begin position="57"/>
        <end position="240"/>
    </location>
</feature>
<comment type="caution">
    <text evidence="9">The sequence shown here is derived from an EMBL/GenBank/DDBJ whole genome shotgun (WGS) entry which is preliminary data.</text>
</comment>
<evidence type="ECO:0000256" key="7">
    <source>
        <dbReference type="RuleBase" id="RU363032"/>
    </source>
</evidence>
<dbReference type="Proteomes" id="UP000663791">
    <property type="component" value="Unassembled WGS sequence"/>
</dbReference>
<dbReference type="InterPro" id="IPR035906">
    <property type="entry name" value="MetI-like_sf"/>
</dbReference>
<evidence type="ECO:0000259" key="8">
    <source>
        <dbReference type="PROSITE" id="PS50928"/>
    </source>
</evidence>
<evidence type="ECO:0000256" key="3">
    <source>
        <dbReference type="ARBA" id="ARBA00022475"/>
    </source>
</evidence>
<reference evidence="9" key="1">
    <citation type="submission" date="2021-01" db="EMBL/GenBank/DDBJ databases">
        <title>Novel species in genus Nocardioides.</title>
        <authorList>
            <person name="Zhang G."/>
        </authorList>
    </citation>
    <scope>NUCLEOTIDE SEQUENCE</scope>
    <source>
        <strain evidence="9">Zg-536</strain>
    </source>
</reference>
<dbReference type="GO" id="GO:0055085">
    <property type="term" value="P:transmembrane transport"/>
    <property type="evidence" value="ECO:0007669"/>
    <property type="project" value="InterPro"/>
</dbReference>
<organism evidence="9 10">
    <name type="scientific">Nocardioides faecalis</name>
    <dbReference type="NCBI Taxonomy" id="2803858"/>
    <lineage>
        <taxon>Bacteria</taxon>
        <taxon>Bacillati</taxon>
        <taxon>Actinomycetota</taxon>
        <taxon>Actinomycetes</taxon>
        <taxon>Propionibacteriales</taxon>
        <taxon>Nocardioidaceae</taxon>
        <taxon>Nocardioides</taxon>
    </lineage>
</organism>
<keyword evidence="2 7" id="KW-0813">Transport</keyword>
<dbReference type="SUPFAM" id="SSF161098">
    <property type="entry name" value="MetI-like"/>
    <property type="match status" value="1"/>
</dbReference>
<proteinExistence type="inferred from homology"/>
<feature type="transmembrane region" description="Helical" evidence="7">
    <location>
        <begin position="57"/>
        <end position="83"/>
    </location>
</feature>
<keyword evidence="6 7" id="KW-0472">Membrane</keyword>
<dbReference type="Gene3D" id="1.10.3720.10">
    <property type="entry name" value="MetI-like"/>
    <property type="match status" value="1"/>
</dbReference>
<keyword evidence="3" id="KW-1003">Cell membrane</keyword>
<dbReference type="GO" id="GO:0005886">
    <property type="term" value="C:plasma membrane"/>
    <property type="evidence" value="ECO:0007669"/>
    <property type="project" value="UniProtKB-SubCell"/>
</dbReference>
<evidence type="ECO:0000256" key="4">
    <source>
        <dbReference type="ARBA" id="ARBA00022692"/>
    </source>
</evidence>
<sequence length="246" mass="26378">MKAYSSIATRFVAPLALILLIGFGWQWVATNMVSVLPTLQDMWASVRDDPRMYTENAWITVKTALFGFLLGGVIALALGIMCVNKAIRSAVMPIATMLHVTPIVAVAPALIVAFGFGDGPHLATATIAAFFPMLINAITGFQAIDDQAHEVFCAMSASRAEVFWRLRLLSSLPYLFAGARVSITGAMVGAVVSEFFGTPEGLGALIVTAQANINLPVMWCAILVTAISSMLLMSLVGLVERLTVRW</sequence>
<keyword evidence="4 7" id="KW-0812">Transmembrane</keyword>
<evidence type="ECO:0000313" key="10">
    <source>
        <dbReference type="Proteomes" id="UP000663791"/>
    </source>
</evidence>
<evidence type="ECO:0000256" key="5">
    <source>
        <dbReference type="ARBA" id="ARBA00022989"/>
    </source>
</evidence>
<evidence type="ECO:0000256" key="6">
    <source>
        <dbReference type="ARBA" id="ARBA00023136"/>
    </source>
</evidence>
<feature type="transmembrane region" description="Helical" evidence="7">
    <location>
        <begin position="95"/>
        <end position="116"/>
    </location>
</feature>
<dbReference type="AlphaFoldDB" id="A0A938Y8V4"/>
<evidence type="ECO:0000256" key="1">
    <source>
        <dbReference type="ARBA" id="ARBA00004651"/>
    </source>
</evidence>